<evidence type="ECO:0000313" key="4">
    <source>
        <dbReference type="Proteomes" id="UP001209417"/>
    </source>
</evidence>
<dbReference type="PANTHER" id="PTHR30547">
    <property type="entry name" value="UNCHARACTERIZED PROTEIN YHCG-RELATED"/>
    <property type="match status" value="1"/>
</dbReference>
<dbReference type="InterPro" id="IPR041527">
    <property type="entry name" value="YhcG_N"/>
</dbReference>
<dbReference type="Gene3D" id="3.40.1350.10">
    <property type="match status" value="1"/>
</dbReference>
<dbReference type="AlphaFoldDB" id="A0AAW5UAJ9"/>
<proteinExistence type="predicted"/>
<dbReference type="InterPro" id="IPR053148">
    <property type="entry name" value="PD-DEXK-like_domain"/>
</dbReference>
<reference evidence="3" key="1">
    <citation type="submission" date="2022-11" db="EMBL/GenBank/DDBJ databases">
        <title>Genomic repertoires linked with pathogenic potency of arthritogenic Prevotella copri isolated from the gut of rheumatoid arthritis patients.</title>
        <authorList>
            <person name="Nii T."/>
            <person name="Maeda Y."/>
            <person name="Motooka D."/>
            <person name="Naito M."/>
            <person name="Matsumoto Y."/>
            <person name="Ogawa T."/>
            <person name="Oguro-Igashira E."/>
            <person name="Kishikawa T."/>
            <person name="Yamashita M."/>
            <person name="Koizumi S."/>
            <person name="Kurakawa T."/>
            <person name="Okumura R."/>
            <person name="Kayama H."/>
            <person name="Murakami M."/>
            <person name="Sakaguchi T."/>
            <person name="Das B."/>
            <person name="Nakamura S."/>
            <person name="Okada Y."/>
            <person name="Kumanogoh A."/>
            <person name="Takeda K."/>
        </authorList>
    </citation>
    <scope>NUCLEOTIDE SEQUENCE</scope>
    <source>
        <strain evidence="3">H019-1</strain>
    </source>
</reference>
<dbReference type="Pfam" id="PF06250">
    <property type="entry name" value="YhcG_C"/>
    <property type="match status" value="1"/>
</dbReference>
<feature type="domain" description="YhcG PDDEXK nuclease" evidence="1">
    <location>
        <begin position="209"/>
        <end position="349"/>
    </location>
</feature>
<organism evidence="3 4">
    <name type="scientific">Segatella copri</name>
    <dbReference type="NCBI Taxonomy" id="165179"/>
    <lineage>
        <taxon>Bacteria</taxon>
        <taxon>Pseudomonadati</taxon>
        <taxon>Bacteroidota</taxon>
        <taxon>Bacteroidia</taxon>
        <taxon>Bacteroidales</taxon>
        <taxon>Prevotellaceae</taxon>
        <taxon>Segatella</taxon>
    </lineage>
</organism>
<dbReference type="EMBL" id="JAPDVG010000001">
    <property type="protein sequence ID" value="MCW4131542.1"/>
    <property type="molecule type" value="Genomic_DNA"/>
</dbReference>
<sequence length="372" mass="42752">MNETTKQNNGLLPNGYDLWRKDIEALIDTAKLQTAINVNQGMLSLYWSIGKQILDKQEKLGWGKQIISQLSKDLSLCYPGDRGYSERNLRNMKRFASEYPDFPFLQVPLAKFKESTIWQVALAKLEKANKEFVQVPLAQITWYHHISLLSKVKDDTERAYYITETAQNGWSRDVMLMQIDNGYIYAKGHAINNFEQTLPPPQSDLAKYIFKDPYNFSFLGTVALQNELDIEKSLTSKITDFLLEMGRGFAYIGRQYHITVDGDDYYIDLLMYHLKLHCYVVVELKAVEFKPEFVSKLNFYISAVDDSVKSPEDKPTIGLLLCRSKSDKKAEFSLRGITQPMGIAQYETEKLFADVASALPQIEELERNIDNV</sequence>
<dbReference type="Pfam" id="PF17761">
    <property type="entry name" value="DUF1016_N"/>
    <property type="match status" value="1"/>
</dbReference>
<protein>
    <submittedName>
        <fullName evidence="3">PDDEXK nuclease domain-containing protein</fullName>
    </submittedName>
</protein>
<feature type="domain" description="YhcG N-terminal" evidence="2">
    <location>
        <begin position="22"/>
        <end position="182"/>
    </location>
</feature>
<gene>
    <name evidence="3" type="ORF">ONT19_08035</name>
</gene>
<evidence type="ECO:0000259" key="1">
    <source>
        <dbReference type="Pfam" id="PF06250"/>
    </source>
</evidence>
<dbReference type="RefSeq" id="WP_153083475.1">
    <property type="nucleotide sequence ID" value="NZ_JAHOFD010000011.1"/>
</dbReference>
<accession>A0AAW5UAJ9</accession>
<dbReference type="InterPro" id="IPR011856">
    <property type="entry name" value="tRNA_endonuc-like_dom_sf"/>
</dbReference>
<evidence type="ECO:0000259" key="2">
    <source>
        <dbReference type="Pfam" id="PF17761"/>
    </source>
</evidence>
<dbReference type="PANTHER" id="PTHR30547:SF5">
    <property type="entry name" value="NUCLEASE YHCG-RELATED"/>
    <property type="match status" value="1"/>
</dbReference>
<dbReference type="InterPro" id="IPR009362">
    <property type="entry name" value="YhcG_C"/>
</dbReference>
<name>A0AAW5UAJ9_9BACT</name>
<dbReference type="Proteomes" id="UP001209417">
    <property type="component" value="Unassembled WGS sequence"/>
</dbReference>
<evidence type="ECO:0000313" key="3">
    <source>
        <dbReference type="EMBL" id="MCW4131542.1"/>
    </source>
</evidence>
<comment type="caution">
    <text evidence="3">The sequence shown here is derived from an EMBL/GenBank/DDBJ whole genome shotgun (WGS) entry which is preliminary data.</text>
</comment>
<dbReference type="GO" id="GO:0003676">
    <property type="term" value="F:nucleic acid binding"/>
    <property type="evidence" value="ECO:0007669"/>
    <property type="project" value="InterPro"/>
</dbReference>